<dbReference type="EMBL" id="JAYMGO010000016">
    <property type="protein sequence ID" value="KAL1258639.1"/>
    <property type="molecule type" value="Genomic_DNA"/>
</dbReference>
<comment type="subcellular location">
    <subcellularLocation>
        <location evidence="1 10">Membrane</location>
        <topology evidence="1 10">Multi-pass membrane protein</topology>
    </subcellularLocation>
</comment>
<keyword evidence="7" id="KW-1015">Disulfide bond</keyword>
<dbReference type="CDD" id="cd00063">
    <property type="entry name" value="FN3"/>
    <property type="match status" value="1"/>
</dbReference>
<name>A0ABR3M3L6_9TELE</name>
<dbReference type="PANTHER" id="PTHR44337:SF20">
    <property type="entry name" value="CARCINOEMBRYONIC ANTIGEN-RELATED CELL ADHESION MOLECULE 5-RELATED"/>
    <property type="match status" value="1"/>
</dbReference>
<feature type="transmembrane region" description="Helical" evidence="10">
    <location>
        <begin position="587"/>
        <end position="611"/>
    </location>
</feature>
<evidence type="ECO:0000256" key="5">
    <source>
        <dbReference type="ARBA" id="ARBA00022989"/>
    </source>
</evidence>
<dbReference type="Pfam" id="PF07679">
    <property type="entry name" value="I-set"/>
    <property type="match status" value="2"/>
</dbReference>
<keyword evidence="3 11" id="KW-0732">Signal</keyword>
<evidence type="ECO:0000313" key="13">
    <source>
        <dbReference type="EMBL" id="KAL1258639.1"/>
    </source>
</evidence>
<proteinExistence type="inferred from homology"/>
<dbReference type="InterPro" id="IPR004031">
    <property type="entry name" value="PMP22/EMP/MP20/Claudin"/>
</dbReference>
<evidence type="ECO:0000259" key="12">
    <source>
        <dbReference type="PROSITE" id="PS50835"/>
    </source>
</evidence>
<evidence type="ECO:0000256" key="2">
    <source>
        <dbReference type="ARBA" id="ARBA00022692"/>
    </source>
</evidence>
<organism evidence="13 14">
    <name type="scientific">Cirrhinus molitorella</name>
    <name type="common">mud carp</name>
    <dbReference type="NCBI Taxonomy" id="172907"/>
    <lineage>
        <taxon>Eukaryota</taxon>
        <taxon>Metazoa</taxon>
        <taxon>Chordata</taxon>
        <taxon>Craniata</taxon>
        <taxon>Vertebrata</taxon>
        <taxon>Euteleostomi</taxon>
        <taxon>Actinopterygii</taxon>
        <taxon>Neopterygii</taxon>
        <taxon>Teleostei</taxon>
        <taxon>Ostariophysi</taxon>
        <taxon>Cypriniformes</taxon>
        <taxon>Cyprinidae</taxon>
        <taxon>Labeoninae</taxon>
        <taxon>Labeonini</taxon>
        <taxon>Cirrhinus</taxon>
    </lineage>
</organism>
<dbReference type="Proteomes" id="UP001558613">
    <property type="component" value="Unassembled WGS sequence"/>
</dbReference>
<dbReference type="InterPro" id="IPR052598">
    <property type="entry name" value="IgSF_CEA-related"/>
</dbReference>
<dbReference type="InterPro" id="IPR003935">
    <property type="entry name" value="LMIP"/>
</dbReference>
<dbReference type="PROSITE" id="PS01221">
    <property type="entry name" value="PMP22_1"/>
    <property type="match status" value="1"/>
</dbReference>
<dbReference type="InterPro" id="IPR013098">
    <property type="entry name" value="Ig_I-set"/>
</dbReference>
<dbReference type="InterPro" id="IPR013783">
    <property type="entry name" value="Ig-like_fold"/>
</dbReference>
<dbReference type="PROSITE" id="PS50835">
    <property type="entry name" value="IG_LIKE"/>
    <property type="match status" value="2"/>
</dbReference>
<dbReference type="InterPro" id="IPR036116">
    <property type="entry name" value="FN3_sf"/>
</dbReference>
<feature type="transmembrane region" description="Helical" evidence="10">
    <location>
        <begin position="662"/>
        <end position="686"/>
    </location>
</feature>
<feature type="chain" id="PRO_5046381810" description="Ig-like domain-containing protein" evidence="11">
    <location>
        <begin position="21"/>
        <end position="838"/>
    </location>
</feature>
<comment type="caution">
    <text evidence="13">The sequence shown here is derived from an EMBL/GenBank/DDBJ whole genome shotgun (WGS) entry which is preliminary data.</text>
</comment>
<dbReference type="Pfam" id="PF00822">
    <property type="entry name" value="PMP22_Claudin"/>
    <property type="match status" value="1"/>
</dbReference>
<evidence type="ECO:0000256" key="8">
    <source>
        <dbReference type="ARBA" id="ARBA00023180"/>
    </source>
</evidence>
<feature type="domain" description="Ig-like" evidence="12">
    <location>
        <begin position="220"/>
        <end position="299"/>
    </location>
</feature>
<dbReference type="InterPro" id="IPR003598">
    <property type="entry name" value="Ig_sub2"/>
</dbReference>
<keyword evidence="4" id="KW-0677">Repeat</keyword>
<dbReference type="InterPro" id="IPR007110">
    <property type="entry name" value="Ig-like_dom"/>
</dbReference>
<evidence type="ECO:0000256" key="3">
    <source>
        <dbReference type="ARBA" id="ARBA00022729"/>
    </source>
</evidence>
<keyword evidence="2 10" id="KW-0812">Transmembrane</keyword>
<dbReference type="Gene3D" id="1.20.140.150">
    <property type="match status" value="1"/>
</dbReference>
<feature type="domain" description="Ig-like" evidence="12">
    <location>
        <begin position="385"/>
        <end position="473"/>
    </location>
</feature>
<feature type="transmembrane region" description="Helical" evidence="10">
    <location>
        <begin position="805"/>
        <end position="825"/>
    </location>
</feature>
<dbReference type="SUPFAM" id="SSF48726">
    <property type="entry name" value="Immunoglobulin"/>
    <property type="match status" value="4"/>
</dbReference>
<feature type="signal peptide" evidence="11">
    <location>
        <begin position="1"/>
        <end position="20"/>
    </location>
</feature>
<reference evidence="13 14" key="1">
    <citation type="submission" date="2023-09" db="EMBL/GenBank/DDBJ databases">
        <authorList>
            <person name="Wang M."/>
        </authorList>
    </citation>
    <scope>NUCLEOTIDE SEQUENCE [LARGE SCALE GENOMIC DNA]</scope>
    <source>
        <strain evidence="13">GT-2023</strain>
        <tissue evidence="13">Liver</tissue>
    </source>
</reference>
<evidence type="ECO:0000256" key="4">
    <source>
        <dbReference type="ARBA" id="ARBA00022737"/>
    </source>
</evidence>
<feature type="transmembrane region" description="Helical" evidence="10">
    <location>
        <begin position="731"/>
        <end position="752"/>
    </location>
</feature>
<dbReference type="SUPFAM" id="SSF49265">
    <property type="entry name" value="Fibronectin type III"/>
    <property type="match status" value="1"/>
</dbReference>
<dbReference type="PRINTS" id="PR01457">
    <property type="entry name" value="LENSMEMPROT"/>
</dbReference>
<keyword evidence="14" id="KW-1185">Reference proteome</keyword>
<feature type="transmembrane region" description="Helical" evidence="10">
    <location>
        <begin position="764"/>
        <end position="785"/>
    </location>
</feature>
<keyword evidence="8" id="KW-0325">Glycoprotein</keyword>
<accession>A0ABR3M3L6</accession>
<evidence type="ECO:0000256" key="10">
    <source>
        <dbReference type="RuleBase" id="RU363088"/>
    </source>
</evidence>
<evidence type="ECO:0000313" key="14">
    <source>
        <dbReference type="Proteomes" id="UP001558613"/>
    </source>
</evidence>
<dbReference type="InterPro" id="IPR003599">
    <property type="entry name" value="Ig_sub"/>
</dbReference>
<dbReference type="InterPro" id="IPR004032">
    <property type="entry name" value="PMP22_EMP_MP20"/>
</dbReference>
<dbReference type="InterPro" id="IPR036179">
    <property type="entry name" value="Ig-like_dom_sf"/>
</dbReference>
<keyword evidence="9" id="KW-0393">Immunoglobulin domain</keyword>
<sequence>MQTLFSLICVLLFFITGNVCKLTISPTVPVSVEALVGTNVTLSVSHAGVAQPEVMWFMGSVLVAKWTVGDSPPSDSASDIFKRELSGSLTIMNVPLRYNSSYTVEMTKIFEEKVSATFYLFVYDIIMNVSLHTDPGDAIEGEIRFTLYYSTLQGEAKEVQWFFNGLQLKNGPHYSISGKKLTINQPSRTDTGRYTVLLTNPFSSETQHRDITVLYGPDMPVLKVSPTKAVFVSGESLFLSCQAEGEPPPSATWFFNGESIATSSAGTVHLTNVKTSQSGVHTCVMTNTRTGAKLQRNITIVVYESPSGEPQCLVQAVDGGAALQFLCLWPGGAPEAQVSFPSLNANASAYGNYSMTINDIQRLNGQEIICKAEHPLIQTQCSVIPRGPVDFHSVILTSMSQDEQTMVAIHCSTEAAPEALVHWIKNGNHLQTGPKYQISTNTTQLFIYDFNVATDLNTYTCTAINPLGNKTVDTSLLGPQISNSSVFLSIDQTEVTLTWDVPLTSVITGFDIQMKGPDLSSPSQLELSIASDFRTIQMMPAFARTTSVSGLKSESIYYFRIIPKAGRTAGEQSEQHRIGPAPGLSGAAIAGIAAGIPCALVLLIVLAIIYCSRRDRIPRYPVSRAVEKAAIAQSTLNPHRLLRARLKPPPEYRRQQLHMNTVLLRMYSFMGGGLFCAIIGNILLVVSTATDYWMQYRLSGSFAHQGLWRYCMSGKCYTQTDSIAYWNATRAFMILSAMSCFAGIIAGILSFAHFSTFERFNRSFAAGIMFFISTLFVLLAMAIYTGVTVNFLGKRFGDWRFSWSYILGWVALLMTFFAGIFYMCAYRMHECRRMASPR</sequence>
<comment type="similarity">
    <text evidence="10">Belongs to the PMP-22/EMP/MP20 family.</text>
</comment>
<evidence type="ECO:0000256" key="1">
    <source>
        <dbReference type="ARBA" id="ARBA00004141"/>
    </source>
</evidence>
<evidence type="ECO:0000256" key="9">
    <source>
        <dbReference type="ARBA" id="ARBA00023319"/>
    </source>
</evidence>
<dbReference type="SMART" id="SM00408">
    <property type="entry name" value="IGc2"/>
    <property type="match status" value="2"/>
</dbReference>
<dbReference type="SMART" id="SM00409">
    <property type="entry name" value="IG"/>
    <property type="match status" value="3"/>
</dbReference>
<gene>
    <name evidence="13" type="ORF">QQF64_009216</name>
</gene>
<keyword evidence="5 10" id="KW-1133">Transmembrane helix</keyword>
<comment type="caution">
    <text evidence="10">Lacks conserved residue(s) required for the propagation of feature annotation.</text>
</comment>
<dbReference type="Gene3D" id="2.60.40.10">
    <property type="entry name" value="Immunoglobulins"/>
    <property type="match status" value="5"/>
</dbReference>
<evidence type="ECO:0000256" key="11">
    <source>
        <dbReference type="SAM" id="SignalP"/>
    </source>
</evidence>
<dbReference type="InterPro" id="IPR003961">
    <property type="entry name" value="FN3_dom"/>
</dbReference>
<dbReference type="PANTHER" id="PTHR44337">
    <property type="entry name" value="CARCINOEMBRYONIC ANTIGEN-RELATED CELL ADHESION MOLECULE 8"/>
    <property type="match status" value="1"/>
</dbReference>
<dbReference type="PRINTS" id="PR01453">
    <property type="entry name" value="EPMEMFAMILY"/>
</dbReference>
<dbReference type="Pfam" id="PF13927">
    <property type="entry name" value="Ig_3"/>
    <property type="match status" value="1"/>
</dbReference>
<evidence type="ECO:0000256" key="6">
    <source>
        <dbReference type="ARBA" id="ARBA00023136"/>
    </source>
</evidence>
<keyword evidence="6 10" id="KW-0472">Membrane</keyword>
<protein>
    <recommendedName>
        <fullName evidence="12">Ig-like domain-containing protein</fullName>
    </recommendedName>
</protein>
<evidence type="ECO:0000256" key="7">
    <source>
        <dbReference type="ARBA" id="ARBA00023157"/>
    </source>
</evidence>